<evidence type="ECO:0000313" key="9">
    <source>
        <dbReference type="Proteomes" id="UP000019473"/>
    </source>
</evidence>
<evidence type="ECO:0000256" key="2">
    <source>
        <dbReference type="ARBA" id="ARBA00022630"/>
    </source>
</evidence>
<dbReference type="AlphaFoldDB" id="W9VYK3"/>
<dbReference type="VEuPathDB" id="FungiDB:A1O7_04921"/>
<dbReference type="GO" id="GO:0071949">
    <property type="term" value="F:FAD binding"/>
    <property type="evidence" value="ECO:0007669"/>
    <property type="project" value="InterPro"/>
</dbReference>
<dbReference type="InterPro" id="IPR036188">
    <property type="entry name" value="FAD/NAD-bd_sf"/>
</dbReference>
<gene>
    <name evidence="8" type="ORF">A1O7_04921</name>
</gene>
<keyword evidence="3" id="KW-0274">FAD</keyword>
<accession>W9VYK3</accession>
<protein>
    <recommendedName>
        <fullName evidence="7">FAD-binding domain-containing protein</fullName>
    </recommendedName>
</protein>
<name>W9VYK3_9EURO</name>
<evidence type="ECO:0000259" key="7">
    <source>
        <dbReference type="Pfam" id="PF01494"/>
    </source>
</evidence>
<sequence>MGSVAPKKPYTVLIAGAGIGGLSAAIALSRKGLGVTILEGKSELNEFGASIGISPNAVRVIKSYGLEEQFRPNVTENRYIDIRAGADNRVLGAVFTNEGNTSKILYGEPAWIIHRTDYQQLLAKGALRYGAKILFNAQVTKVDVDTNTVYLADGRTLTADLIVGADGVRSVVRASIPATASAELNPLNEKAYRCSVDKAAMVKNPNLAWLLQNRTSQLWLMPSKYVLSWPMPPHKPYDVVVCVGNGCDVPHGYWGMKADPKQVADEFGDACPTIRDLLANIGPCIQWRFAEIPPLKTCRSDKGGVVLLGDAWHAMFPHAGAGGSTAIEDGAVLGECVGWAWKNDRSISDATKAYEAIQKPRVERIQAASREGVSFMNGQNAEVRDAMLVKQLEIGRSQLARPEEERRKDPKPPADMSSPFLSPSFFQWLFGHDAVKETQAYLSSQ</sequence>
<comment type="caution">
    <text evidence="8">The sequence shown here is derived from an EMBL/GenBank/DDBJ whole genome shotgun (WGS) entry which is preliminary data.</text>
</comment>
<dbReference type="SUPFAM" id="SSF51905">
    <property type="entry name" value="FAD/NAD(P)-binding domain"/>
    <property type="match status" value="1"/>
</dbReference>
<keyword evidence="9" id="KW-1185">Reference proteome</keyword>
<evidence type="ECO:0000256" key="5">
    <source>
        <dbReference type="ARBA" id="ARBA00023033"/>
    </source>
</evidence>
<dbReference type="InterPro" id="IPR002938">
    <property type="entry name" value="FAD-bd"/>
</dbReference>
<dbReference type="PRINTS" id="PR00420">
    <property type="entry name" value="RNGMNOXGNASE"/>
</dbReference>
<dbReference type="Pfam" id="PF01494">
    <property type="entry name" value="FAD_binding_3"/>
    <property type="match status" value="1"/>
</dbReference>
<dbReference type="Proteomes" id="UP000019473">
    <property type="component" value="Unassembled WGS sequence"/>
</dbReference>
<dbReference type="InterPro" id="IPR050493">
    <property type="entry name" value="FAD-dep_Monooxygenase_BioMet"/>
</dbReference>
<organism evidence="8 9">
    <name type="scientific">Cladophialophora yegresii CBS 114405</name>
    <dbReference type="NCBI Taxonomy" id="1182544"/>
    <lineage>
        <taxon>Eukaryota</taxon>
        <taxon>Fungi</taxon>
        <taxon>Dikarya</taxon>
        <taxon>Ascomycota</taxon>
        <taxon>Pezizomycotina</taxon>
        <taxon>Eurotiomycetes</taxon>
        <taxon>Chaetothyriomycetidae</taxon>
        <taxon>Chaetothyriales</taxon>
        <taxon>Herpotrichiellaceae</taxon>
        <taxon>Cladophialophora</taxon>
    </lineage>
</organism>
<feature type="compositionally biased region" description="Basic and acidic residues" evidence="6">
    <location>
        <begin position="401"/>
        <end position="412"/>
    </location>
</feature>
<dbReference type="EMBL" id="AMGW01000003">
    <property type="protein sequence ID" value="EXJ60768.1"/>
    <property type="molecule type" value="Genomic_DNA"/>
</dbReference>
<keyword evidence="5" id="KW-0503">Monooxygenase</keyword>
<keyword evidence="4" id="KW-0560">Oxidoreductase</keyword>
<evidence type="ECO:0000313" key="8">
    <source>
        <dbReference type="EMBL" id="EXJ60768.1"/>
    </source>
</evidence>
<dbReference type="STRING" id="1182544.W9VYK3"/>
<evidence type="ECO:0000256" key="1">
    <source>
        <dbReference type="ARBA" id="ARBA00007992"/>
    </source>
</evidence>
<evidence type="ECO:0000256" key="6">
    <source>
        <dbReference type="SAM" id="MobiDB-lite"/>
    </source>
</evidence>
<dbReference type="HOGENOM" id="CLU_009665_19_3_1"/>
<reference evidence="8 9" key="1">
    <citation type="submission" date="2013-03" db="EMBL/GenBank/DDBJ databases">
        <title>The Genome Sequence of Cladophialophora yegresii CBS 114405.</title>
        <authorList>
            <consortium name="The Broad Institute Genomics Platform"/>
            <person name="Cuomo C."/>
            <person name="de Hoog S."/>
            <person name="Gorbushina A."/>
            <person name="Walker B."/>
            <person name="Young S.K."/>
            <person name="Zeng Q."/>
            <person name="Gargeya S."/>
            <person name="Fitzgerald M."/>
            <person name="Haas B."/>
            <person name="Abouelleil A."/>
            <person name="Allen A.W."/>
            <person name="Alvarado L."/>
            <person name="Arachchi H.M."/>
            <person name="Berlin A.M."/>
            <person name="Chapman S.B."/>
            <person name="Gainer-Dewar J."/>
            <person name="Goldberg J."/>
            <person name="Griggs A."/>
            <person name="Gujja S."/>
            <person name="Hansen M."/>
            <person name="Howarth C."/>
            <person name="Imamovic A."/>
            <person name="Ireland A."/>
            <person name="Larimer J."/>
            <person name="McCowan C."/>
            <person name="Murphy C."/>
            <person name="Pearson M."/>
            <person name="Poon T.W."/>
            <person name="Priest M."/>
            <person name="Roberts A."/>
            <person name="Saif S."/>
            <person name="Shea T."/>
            <person name="Sisk P."/>
            <person name="Sykes S."/>
            <person name="Wortman J."/>
            <person name="Nusbaum C."/>
            <person name="Birren B."/>
        </authorList>
    </citation>
    <scope>NUCLEOTIDE SEQUENCE [LARGE SCALE GENOMIC DNA]</scope>
    <source>
        <strain evidence="8 9">CBS 114405</strain>
    </source>
</reference>
<evidence type="ECO:0000256" key="3">
    <source>
        <dbReference type="ARBA" id="ARBA00022827"/>
    </source>
</evidence>
<dbReference type="GeneID" id="19179506"/>
<dbReference type="Gene3D" id="3.50.50.60">
    <property type="entry name" value="FAD/NAD(P)-binding domain"/>
    <property type="match status" value="1"/>
</dbReference>
<keyword evidence="2" id="KW-0285">Flavoprotein</keyword>
<dbReference type="GO" id="GO:0004497">
    <property type="term" value="F:monooxygenase activity"/>
    <property type="evidence" value="ECO:0007669"/>
    <property type="project" value="UniProtKB-KW"/>
</dbReference>
<feature type="domain" description="FAD-binding" evidence="7">
    <location>
        <begin position="11"/>
        <end position="365"/>
    </location>
</feature>
<proteinExistence type="inferred from homology"/>
<dbReference type="PANTHER" id="PTHR13789:SF309">
    <property type="entry name" value="PUTATIVE (AFU_ORTHOLOGUE AFUA_6G14510)-RELATED"/>
    <property type="match status" value="1"/>
</dbReference>
<dbReference type="OrthoDB" id="16820at2759"/>
<dbReference type="RefSeq" id="XP_007757121.1">
    <property type="nucleotide sequence ID" value="XM_007758931.1"/>
</dbReference>
<evidence type="ECO:0000256" key="4">
    <source>
        <dbReference type="ARBA" id="ARBA00023002"/>
    </source>
</evidence>
<dbReference type="eggNOG" id="KOG2614">
    <property type="taxonomic scope" value="Eukaryota"/>
</dbReference>
<dbReference type="PANTHER" id="PTHR13789">
    <property type="entry name" value="MONOOXYGENASE"/>
    <property type="match status" value="1"/>
</dbReference>
<feature type="region of interest" description="Disordered" evidence="6">
    <location>
        <begin position="398"/>
        <end position="420"/>
    </location>
</feature>
<comment type="similarity">
    <text evidence="1">Belongs to the paxM FAD-dependent monooxygenase family.</text>
</comment>